<evidence type="ECO:0000259" key="3">
    <source>
        <dbReference type="PROSITE" id="PS51295"/>
    </source>
</evidence>
<dbReference type="PROSITE" id="PS51295">
    <property type="entry name" value="CRM"/>
    <property type="match status" value="1"/>
</dbReference>
<dbReference type="PANTHER" id="PTHR40065">
    <property type="entry name" value="RNA-BINDING PROTEIN YHBY"/>
    <property type="match status" value="1"/>
</dbReference>
<dbReference type="EMBL" id="FRAF01000001">
    <property type="protein sequence ID" value="SHJ52135.1"/>
    <property type="molecule type" value="Genomic_DNA"/>
</dbReference>
<reference evidence="5" key="1">
    <citation type="submission" date="2016-11" db="EMBL/GenBank/DDBJ databases">
        <authorList>
            <person name="Varghese N."/>
            <person name="Submissions S."/>
        </authorList>
    </citation>
    <scope>NUCLEOTIDE SEQUENCE [LARGE SCALE GENOMIC DNA]</scope>
    <source>
        <strain evidence="5">USBA-503</strain>
    </source>
</reference>
<dbReference type="STRING" id="1830138.SAMN05443507_101104"/>
<keyword evidence="5" id="KW-1185">Reference proteome</keyword>
<dbReference type="SMART" id="SM01103">
    <property type="entry name" value="CRS1_YhbY"/>
    <property type="match status" value="1"/>
</dbReference>
<dbReference type="PANTHER" id="PTHR40065:SF3">
    <property type="entry name" value="RNA-BINDING PROTEIN YHBY"/>
    <property type="match status" value="1"/>
</dbReference>
<dbReference type="GO" id="GO:0003723">
    <property type="term" value="F:RNA binding"/>
    <property type="evidence" value="ECO:0007669"/>
    <property type="project" value="UniProtKB-UniRule"/>
</dbReference>
<organism evidence="4 5">
    <name type="scientific">Alicyclobacillus tolerans</name>
    <dbReference type="NCBI Taxonomy" id="90970"/>
    <lineage>
        <taxon>Bacteria</taxon>
        <taxon>Bacillati</taxon>
        <taxon>Bacillota</taxon>
        <taxon>Bacilli</taxon>
        <taxon>Bacillales</taxon>
        <taxon>Alicyclobacillaceae</taxon>
        <taxon>Alicyclobacillus</taxon>
    </lineage>
</organism>
<dbReference type="InterPro" id="IPR017924">
    <property type="entry name" value="RNA-binding_YhbY"/>
</dbReference>
<feature type="domain" description="CRM" evidence="3">
    <location>
        <begin position="1"/>
        <end position="96"/>
    </location>
</feature>
<dbReference type="Gene3D" id="3.30.110.60">
    <property type="entry name" value="YhbY-like"/>
    <property type="match status" value="1"/>
</dbReference>
<evidence type="ECO:0000313" key="4">
    <source>
        <dbReference type="EMBL" id="SHJ52135.1"/>
    </source>
</evidence>
<evidence type="ECO:0000313" key="5">
    <source>
        <dbReference type="Proteomes" id="UP000184016"/>
    </source>
</evidence>
<dbReference type="SUPFAM" id="SSF75471">
    <property type="entry name" value="YhbY-like"/>
    <property type="match status" value="1"/>
</dbReference>
<dbReference type="AlphaFoldDB" id="A0A1M6JZM8"/>
<dbReference type="Pfam" id="PF01985">
    <property type="entry name" value="CRS1_YhbY"/>
    <property type="match status" value="1"/>
</dbReference>
<proteinExistence type="predicted"/>
<keyword evidence="1 2" id="KW-0694">RNA-binding</keyword>
<gene>
    <name evidence="4" type="ORF">SAMN05443507_101104</name>
</gene>
<dbReference type="NCBIfam" id="TIGR00253">
    <property type="entry name" value="RNA_bind_YhbY"/>
    <property type="match status" value="1"/>
</dbReference>
<dbReference type="InterPro" id="IPR051925">
    <property type="entry name" value="RNA-binding_domain"/>
</dbReference>
<dbReference type="OrthoDB" id="9797519at2"/>
<dbReference type="Proteomes" id="UP000184016">
    <property type="component" value="Unassembled WGS sequence"/>
</dbReference>
<name>A0A1M6JZM8_9BACL</name>
<evidence type="ECO:0000256" key="2">
    <source>
        <dbReference type="PROSITE-ProRule" id="PRU00626"/>
    </source>
</evidence>
<evidence type="ECO:0000256" key="1">
    <source>
        <dbReference type="ARBA" id="ARBA00022884"/>
    </source>
</evidence>
<protein>
    <submittedName>
        <fullName evidence="4">RNA-binding protein</fullName>
    </submittedName>
</protein>
<accession>A0A1M6JZM8</accession>
<dbReference type="RefSeq" id="WP_072872614.1">
    <property type="nucleotide sequence ID" value="NZ_FRAF01000001.1"/>
</dbReference>
<dbReference type="InterPro" id="IPR001890">
    <property type="entry name" value="RNA-binding_CRM"/>
</dbReference>
<dbReference type="InterPro" id="IPR035920">
    <property type="entry name" value="YhbY-like_sf"/>
</dbReference>
<sequence length="97" mass="10780">MLEKNQIKFLRTLAQSYKPVVQVGKGGITTGVLEQVEMALEAHELVKVTLLETSPIERNEAADAIAEATGSEKVQVIGRTFVLYRKSDKERILLPKN</sequence>